<feature type="domain" description="CheB-type methylesterase" evidence="10">
    <location>
        <begin position="34"/>
        <end position="214"/>
    </location>
</feature>
<dbReference type="InterPro" id="IPR022642">
    <property type="entry name" value="CheR_C"/>
</dbReference>
<sequence>MTTNEGSDPPRGLAAVSRPGEGGSGAGGRPDHAPTPIVAIAAAAGGLEAVAHLIRGLPHALGAAYVLALKLPSTARSPIPTLLADETGLGILELTEPTVPQPGLIYVPPAGMDVVIEGDRISPRAPAPGRETPAPSGDRLFGSLARERGAAATGIVLSGRGSDGTYGVQAIREVGGVTIAQRPETARHDDMPRSAIEMGCIDLVLDPQEIGRHLDRLARVPADRLAQALEEDQRGALGELMDLLLARTGVDFRDYRANTVRRRLARRMAARAMDRIETYVAHCRTNGAELEALHRDLLISVTWFFRDRDAFEALGHALKLRLGLLPPGAPVRVWVAGCATGEEAYSIAILVAEALGGPDAVEAREVAIFATDIDDRALAVARRGVYPLSALDDVPAGFGEKYFFARRGRLEVAPLLRRMVRFSRHNVFQDPPFLDLDLVTLRNVLIYFKASLQEQVLARMHFALREGGLLTLGASETLNAPPFSFEEATEGGALVKTGPHPATAAEMGFDARPGAAERQAMGQMPLESGAADPPHDPAAFEPLARAVAPDGFVMSRTGEILRVLGDISGITGLSETKTPALDSSILRPPLRAEVTSLAASVIRMRGMREGQWHVLDAGAVEEVRLDAYPISDGDGPVTRVLFALRRRPAPALAPFQDGIGLIEGAGPFRGPDGPDGRSDATPSVLRQTIERLRANIEELHAVNEELQSSNEEIQTVNEELETANEELRSTNEELITINEEMQIKAGALRAARIDMDAILESLPFAVAVIDRDMTLRGASPRARELFGLPALSPAGAPLARYAPPDRSEALIEMVRKALENGAPQGAEMPSGDSVWRMRAVPHAGPPGSGSRALLFVDEAGLDRRPDKRFVQ</sequence>
<comment type="caution">
    <text evidence="6">Lacks conserved residue(s) required for the propagation of feature annotation.</text>
</comment>
<proteinExistence type="predicted"/>
<organism evidence="13 15">
    <name type="scientific">Jannaschia seohaensis</name>
    <dbReference type="NCBI Taxonomy" id="475081"/>
    <lineage>
        <taxon>Bacteria</taxon>
        <taxon>Pseudomonadati</taxon>
        <taxon>Pseudomonadota</taxon>
        <taxon>Alphaproteobacteria</taxon>
        <taxon>Rhodobacterales</taxon>
        <taxon>Roseobacteraceae</taxon>
        <taxon>Jannaschia</taxon>
    </lineage>
</organism>
<dbReference type="Gene3D" id="3.40.50.180">
    <property type="entry name" value="Methylesterase CheB, C-terminal domain"/>
    <property type="match status" value="1"/>
</dbReference>
<dbReference type="Gene3D" id="3.40.50.150">
    <property type="entry name" value="Vaccinia Virus protein VP39"/>
    <property type="match status" value="1"/>
</dbReference>
<dbReference type="CDD" id="cd00130">
    <property type="entry name" value="PAS"/>
    <property type="match status" value="1"/>
</dbReference>
<dbReference type="GO" id="GO:0005737">
    <property type="term" value="C:cytoplasm"/>
    <property type="evidence" value="ECO:0007669"/>
    <property type="project" value="InterPro"/>
</dbReference>
<keyword evidence="5" id="KW-0949">S-adenosyl-L-methionine</keyword>
<dbReference type="SUPFAM" id="SSF52738">
    <property type="entry name" value="Methylesterase CheB, C-terminal domain"/>
    <property type="match status" value="1"/>
</dbReference>
<evidence type="ECO:0000259" key="11">
    <source>
        <dbReference type="PROSITE" id="PS50123"/>
    </source>
</evidence>
<keyword evidence="7" id="KW-0175">Coiled coil</keyword>
<evidence type="ECO:0000313" key="13">
    <source>
        <dbReference type="EMBL" id="SSA46872.1"/>
    </source>
</evidence>
<dbReference type="Pfam" id="PF01339">
    <property type="entry name" value="CheB_methylest"/>
    <property type="match status" value="1"/>
</dbReference>
<accession>A0A2Y9C0U3</accession>
<evidence type="ECO:0000313" key="12">
    <source>
        <dbReference type="EMBL" id="PWJ18341.1"/>
    </source>
</evidence>
<evidence type="ECO:0000256" key="5">
    <source>
        <dbReference type="ARBA" id="ARBA00022691"/>
    </source>
</evidence>
<evidence type="ECO:0000313" key="15">
    <source>
        <dbReference type="Proteomes" id="UP000251571"/>
    </source>
</evidence>
<dbReference type="InterPro" id="IPR035909">
    <property type="entry name" value="CheB_C"/>
</dbReference>
<keyword evidence="3 13" id="KW-0489">Methyltransferase</keyword>
<dbReference type="Pfam" id="PF08448">
    <property type="entry name" value="PAS_4"/>
    <property type="match status" value="1"/>
</dbReference>
<protein>
    <recommendedName>
        <fullName evidence="2">protein-glutamate O-methyltransferase</fullName>
        <ecNumber evidence="2">2.1.1.80</ecNumber>
    </recommendedName>
</protein>
<dbReference type="SUPFAM" id="SSF47757">
    <property type="entry name" value="Chemotaxis receptor methyltransferase CheR, N-terminal domain"/>
    <property type="match status" value="1"/>
</dbReference>
<keyword evidence="14" id="KW-1185">Reference proteome</keyword>
<reference evidence="12 14" key="2">
    <citation type="submission" date="2018-03" db="EMBL/GenBank/DDBJ databases">
        <title>Genomic Encyclopedia of Archaeal and Bacterial Type Strains, Phase II (KMG-II): from individual species to whole genera.</title>
        <authorList>
            <person name="Goeker M."/>
        </authorList>
    </citation>
    <scope>NUCLEOTIDE SEQUENCE [LARGE SCALE GENOMIC DNA]</scope>
    <source>
        <strain evidence="12 14">DSM 25227</strain>
    </source>
</reference>
<dbReference type="Pfam" id="PF03705">
    <property type="entry name" value="CheR_N"/>
    <property type="match status" value="1"/>
</dbReference>
<dbReference type="Pfam" id="PF01739">
    <property type="entry name" value="CheR"/>
    <property type="match status" value="1"/>
</dbReference>
<dbReference type="InterPro" id="IPR000014">
    <property type="entry name" value="PAS"/>
</dbReference>
<dbReference type="InterPro" id="IPR022641">
    <property type="entry name" value="CheR_N"/>
</dbReference>
<dbReference type="AlphaFoldDB" id="A0A2Y9C0U3"/>
<evidence type="ECO:0000256" key="4">
    <source>
        <dbReference type="ARBA" id="ARBA00022679"/>
    </source>
</evidence>
<dbReference type="InterPro" id="IPR050903">
    <property type="entry name" value="Bact_Chemotaxis_MeTrfase"/>
</dbReference>
<dbReference type="EC" id="2.1.1.80" evidence="2"/>
<evidence type="ECO:0000259" key="9">
    <source>
        <dbReference type="PROSITE" id="PS50112"/>
    </source>
</evidence>
<name>A0A2Y9C0U3_9RHOB</name>
<dbReference type="Proteomes" id="UP000245839">
    <property type="component" value="Unassembled WGS sequence"/>
</dbReference>
<dbReference type="Gene3D" id="3.30.450.20">
    <property type="entry name" value="PAS domain"/>
    <property type="match status" value="1"/>
</dbReference>
<dbReference type="GO" id="GO:0006935">
    <property type="term" value="P:chemotaxis"/>
    <property type="evidence" value="ECO:0007669"/>
    <property type="project" value="InterPro"/>
</dbReference>
<dbReference type="PANTHER" id="PTHR24422">
    <property type="entry name" value="CHEMOTAXIS PROTEIN METHYLTRANSFERASE"/>
    <property type="match status" value="1"/>
</dbReference>
<dbReference type="SMART" id="SM00138">
    <property type="entry name" value="MeTrc"/>
    <property type="match status" value="1"/>
</dbReference>
<dbReference type="PROSITE" id="PS50123">
    <property type="entry name" value="CHER"/>
    <property type="match status" value="1"/>
</dbReference>
<dbReference type="SUPFAM" id="SSF55785">
    <property type="entry name" value="PYP-like sensor domain (PAS domain)"/>
    <property type="match status" value="1"/>
</dbReference>
<feature type="domain" description="CheR-type methyltransferase" evidence="11">
    <location>
        <begin position="237"/>
        <end position="478"/>
    </location>
</feature>
<dbReference type="InterPro" id="IPR029063">
    <property type="entry name" value="SAM-dependent_MTases_sf"/>
</dbReference>
<dbReference type="PANTHER" id="PTHR24422:SF10">
    <property type="entry name" value="CHEMOTAXIS PROTEIN METHYLTRANSFERASE 2"/>
    <property type="match status" value="1"/>
</dbReference>
<dbReference type="RefSeq" id="WP_109564801.1">
    <property type="nucleotide sequence ID" value="NZ_QGDJ01000005.1"/>
</dbReference>
<reference evidence="13 15" key="1">
    <citation type="submission" date="2016-10" db="EMBL/GenBank/DDBJ databases">
        <authorList>
            <person name="Cai Z."/>
        </authorList>
    </citation>
    <scope>NUCLEOTIDE SEQUENCE [LARGE SCALE GENOMIC DNA]</scope>
    <source>
        <strain evidence="13 15">DSM 25227</strain>
    </source>
</reference>
<dbReference type="GO" id="GO:0000156">
    <property type="term" value="F:phosphorelay response regulator activity"/>
    <property type="evidence" value="ECO:0007669"/>
    <property type="project" value="InterPro"/>
</dbReference>
<evidence type="ECO:0000256" key="8">
    <source>
        <dbReference type="SAM" id="MobiDB-lite"/>
    </source>
</evidence>
<evidence type="ECO:0000256" key="2">
    <source>
        <dbReference type="ARBA" id="ARBA00012534"/>
    </source>
</evidence>
<evidence type="ECO:0000313" key="14">
    <source>
        <dbReference type="Proteomes" id="UP000245839"/>
    </source>
</evidence>
<dbReference type="OrthoDB" id="9816309at2"/>
<feature type="domain" description="PAS" evidence="9">
    <location>
        <begin position="751"/>
        <end position="821"/>
    </location>
</feature>
<dbReference type="SUPFAM" id="SSF53335">
    <property type="entry name" value="S-adenosyl-L-methionine-dependent methyltransferases"/>
    <property type="match status" value="1"/>
</dbReference>
<dbReference type="InterPro" id="IPR000780">
    <property type="entry name" value="CheR_MeTrfase"/>
</dbReference>
<dbReference type="GO" id="GO:0008984">
    <property type="term" value="F:protein-glutamate methylesterase activity"/>
    <property type="evidence" value="ECO:0007669"/>
    <property type="project" value="InterPro"/>
</dbReference>
<dbReference type="PROSITE" id="PS50112">
    <property type="entry name" value="PAS"/>
    <property type="match status" value="1"/>
</dbReference>
<dbReference type="InterPro" id="IPR036804">
    <property type="entry name" value="CheR_N_sf"/>
</dbReference>
<gene>
    <name evidence="12" type="ORF">BCF38_105330</name>
    <name evidence="13" type="ORF">SAMN05421539_105330</name>
</gene>
<dbReference type="PRINTS" id="PR00996">
    <property type="entry name" value="CHERMTFRASE"/>
</dbReference>
<dbReference type="EMBL" id="QGDJ01000005">
    <property type="protein sequence ID" value="PWJ18341.1"/>
    <property type="molecule type" value="Genomic_DNA"/>
</dbReference>
<keyword evidence="4 13" id="KW-0808">Transferase</keyword>
<evidence type="ECO:0000256" key="3">
    <source>
        <dbReference type="ARBA" id="ARBA00022603"/>
    </source>
</evidence>
<dbReference type="Gene3D" id="1.10.155.10">
    <property type="entry name" value="Chemotaxis receptor methyltransferase CheR, N-terminal domain"/>
    <property type="match status" value="1"/>
</dbReference>
<evidence type="ECO:0000256" key="6">
    <source>
        <dbReference type="PROSITE-ProRule" id="PRU00050"/>
    </source>
</evidence>
<dbReference type="InterPro" id="IPR013656">
    <property type="entry name" value="PAS_4"/>
</dbReference>
<feature type="coiled-coil region" evidence="7">
    <location>
        <begin position="689"/>
        <end position="744"/>
    </location>
</feature>
<comment type="catalytic activity">
    <reaction evidence="1">
        <text>L-glutamyl-[protein] + S-adenosyl-L-methionine = [protein]-L-glutamate 5-O-methyl ester + S-adenosyl-L-homocysteine</text>
        <dbReference type="Rhea" id="RHEA:24452"/>
        <dbReference type="Rhea" id="RHEA-COMP:10208"/>
        <dbReference type="Rhea" id="RHEA-COMP:10311"/>
        <dbReference type="ChEBI" id="CHEBI:29973"/>
        <dbReference type="ChEBI" id="CHEBI:57856"/>
        <dbReference type="ChEBI" id="CHEBI:59789"/>
        <dbReference type="ChEBI" id="CHEBI:82795"/>
        <dbReference type="EC" id="2.1.1.80"/>
    </reaction>
</comment>
<evidence type="ECO:0000256" key="1">
    <source>
        <dbReference type="ARBA" id="ARBA00001541"/>
    </source>
</evidence>
<dbReference type="InterPro" id="IPR000673">
    <property type="entry name" value="Sig_transdc_resp-reg_Me-estase"/>
</dbReference>
<dbReference type="GO" id="GO:0032259">
    <property type="term" value="P:methylation"/>
    <property type="evidence" value="ECO:0007669"/>
    <property type="project" value="UniProtKB-KW"/>
</dbReference>
<dbReference type="GO" id="GO:0008983">
    <property type="term" value="F:protein-glutamate O-methyltransferase activity"/>
    <property type="evidence" value="ECO:0007669"/>
    <property type="project" value="UniProtKB-EC"/>
</dbReference>
<evidence type="ECO:0000259" key="10">
    <source>
        <dbReference type="PROSITE" id="PS50122"/>
    </source>
</evidence>
<evidence type="ECO:0000256" key="7">
    <source>
        <dbReference type="SAM" id="Coils"/>
    </source>
</evidence>
<dbReference type="PROSITE" id="PS50122">
    <property type="entry name" value="CHEB"/>
    <property type="match status" value="1"/>
</dbReference>
<dbReference type="EMBL" id="UETC01000005">
    <property type="protein sequence ID" value="SSA46872.1"/>
    <property type="molecule type" value="Genomic_DNA"/>
</dbReference>
<dbReference type="SMART" id="SM00091">
    <property type="entry name" value="PAS"/>
    <property type="match status" value="1"/>
</dbReference>
<feature type="region of interest" description="Disordered" evidence="8">
    <location>
        <begin position="1"/>
        <end position="32"/>
    </location>
</feature>
<dbReference type="InterPro" id="IPR035965">
    <property type="entry name" value="PAS-like_dom_sf"/>
</dbReference>
<dbReference type="CDD" id="cd16434">
    <property type="entry name" value="CheB-CheR_fusion"/>
    <property type="match status" value="1"/>
</dbReference>
<dbReference type="Proteomes" id="UP000251571">
    <property type="component" value="Unassembled WGS sequence"/>
</dbReference>